<gene>
    <name evidence="1" type="ORF">HPB50_015847</name>
</gene>
<dbReference type="EMBL" id="CM023484">
    <property type="protein sequence ID" value="KAH6933511.1"/>
    <property type="molecule type" value="Genomic_DNA"/>
</dbReference>
<keyword evidence="2" id="KW-1185">Reference proteome</keyword>
<comment type="caution">
    <text evidence="1">The sequence shown here is derived from an EMBL/GenBank/DDBJ whole genome shotgun (WGS) entry which is preliminary data.</text>
</comment>
<evidence type="ECO:0000313" key="2">
    <source>
        <dbReference type="Proteomes" id="UP000821845"/>
    </source>
</evidence>
<protein>
    <submittedName>
        <fullName evidence="1">Uncharacterized protein</fullName>
    </submittedName>
</protein>
<name>A0ACB7SEX6_HYAAI</name>
<proteinExistence type="predicted"/>
<evidence type="ECO:0000313" key="1">
    <source>
        <dbReference type="EMBL" id="KAH6933511.1"/>
    </source>
</evidence>
<organism evidence="1 2">
    <name type="scientific">Hyalomma asiaticum</name>
    <name type="common">Tick</name>
    <dbReference type="NCBI Taxonomy" id="266040"/>
    <lineage>
        <taxon>Eukaryota</taxon>
        <taxon>Metazoa</taxon>
        <taxon>Ecdysozoa</taxon>
        <taxon>Arthropoda</taxon>
        <taxon>Chelicerata</taxon>
        <taxon>Arachnida</taxon>
        <taxon>Acari</taxon>
        <taxon>Parasitiformes</taxon>
        <taxon>Ixodida</taxon>
        <taxon>Ixodoidea</taxon>
        <taxon>Ixodidae</taxon>
        <taxon>Hyalomminae</taxon>
        <taxon>Hyalomma</taxon>
    </lineage>
</organism>
<accession>A0ACB7SEX6</accession>
<reference evidence="1" key="1">
    <citation type="submission" date="2020-05" db="EMBL/GenBank/DDBJ databases">
        <title>Large-scale comparative analyses of tick genomes elucidate their genetic diversity and vector capacities.</title>
        <authorList>
            <person name="Jia N."/>
            <person name="Wang J."/>
            <person name="Shi W."/>
            <person name="Du L."/>
            <person name="Sun Y."/>
            <person name="Zhan W."/>
            <person name="Jiang J."/>
            <person name="Wang Q."/>
            <person name="Zhang B."/>
            <person name="Ji P."/>
            <person name="Sakyi L.B."/>
            <person name="Cui X."/>
            <person name="Yuan T."/>
            <person name="Jiang B."/>
            <person name="Yang W."/>
            <person name="Lam T.T.-Y."/>
            <person name="Chang Q."/>
            <person name="Ding S."/>
            <person name="Wang X."/>
            <person name="Zhu J."/>
            <person name="Ruan X."/>
            <person name="Zhao L."/>
            <person name="Wei J."/>
            <person name="Que T."/>
            <person name="Du C."/>
            <person name="Cheng J."/>
            <person name="Dai P."/>
            <person name="Han X."/>
            <person name="Huang E."/>
            <person name="Gao Y."/>
            <person name="Liu J."/>
            <person name="Shao H."/>
            <person name="Ye R."/>
            <person name="Li L."/>
            <person name="Wei W."/>
            <person name="Wang X."/>
            <person name="Wang C."/>
            <person name="Yang T."/>
            <person name="Huo Q."/>
            <person name="Li W."/>
            <person name="Guo W."/>
            <person name="Chen H."/>
            <person name="Zhou L."/>
            <person name="Ni X."/>
            <person name="Tian J."/>
            <person name="Zhou Y."/>
            <person name="Sheng Y."/>
            <person name="Liu T."/>
            <person name="Pan Y."/>
            <person name="Xia L."/>
            <person name="Li J."/>
            <person name="Zhao F."/>
            <person name="Cao W."/>
        </authorList>
    </citation>
    <scope>NUCLEOTIDE SEQUENCE</scope>
    <source>
        <strain evidence="1">Hyas-2018</strain>
    </source>
</reference>
<dbReference type="Proteomes" id="UP000821845">
    <property type="component" value="Chromosome 4"/>
</dbReference>
<sequence>MRSHCVDRRRCRCEGGSVHDPRAGESARVRSRCRSALVRRAPGQPGQVSGTRRAIILDATDTTAVGTARDYCSTPRATTARFETLAPACAHVHLQKQTTLIGDRR</sequence>